<protein>
    <recommendedName>
        <fullName evidence="2">Methyltransferase type 11 domain-containing protein</fullName>
    </recommendedName>
</protein>
<evidence type="ECO:0000259" key="2">
    <source>
        <dbReference type="Pfam" id="PF08241"/>
    </source>
</evidence>
<dbReference type="AlphaFoldDB" id="A0A8J3CDB5"/>
<reference evidence="3" key="2">
    <citation type="submission" date="2020-09" db="EMBL/GenBank/DDBJ databases">
        <authorList>
            <person name="Sun Q."/>
            <person name="Zhou Y."/>
        </authorList>
    </citation>
    <scope>NUCLEOTIDE SEQUENCE</scope>
    <source>
        <strain evidence="3">CGMCC 4.5737</strain>
    </source>
</reference>
<dbReference type="RefSeq" id="WP_189058213.1">
    <property type="nucleotide sequence ID" value="NZ_BMMK01000013.1"/>
</dbReference>
<feature type="domain" description="Methyltransferase type 11" evidence="2">
    <location>
        <begin position="41"/>
        <end position="138"/>
    </location>
</feature>
<dbReference type="InterPro" id="IPR013216">
    <property type="entry name" value="Methyltransf_11"/>
</dbReference>
<keyword evidence="4" id="KW-1185">Reference proteome</keyword>
<dbReference type="Gene3D" id="3.40.50.150">
    <property type="entry name" value="Vaccinia Virus protein VP39"/>
    <property type="match status" value="1"/>
</dbReference>
<gene>
    <name evidence="3" type="ORF">GCM10012275_30760</name>
</gene>
<evidence type="ECO:0000256" key="1">
    <source>
        <dbReference type="ARBA" id="ARBA00022679"/>
    </source>
</evidence>
<dbReference type="PANTHER" id="PTHR44068">
    <property type="entry name" value="ZGC:194242"/>
    <property type="match status" value="1"/>
</dbReference>
<dbReference type="InterPro" id="IPR050447">
    <property type="entry name" value="Erg6_SMT_methyltransf"/>
</dbReference>
<keyword evidence="1" id="KW-0808">Transferase</keyword>
<dbReference type="Pfam" id="PF08241">
    <property type="entry name" value="Methyltransf_11"/>
    <property type="match status" value="1"/>
</dbReference>
<dbReference type="GO" id="GO:0016126">
    <property type="term" value="P:sterol biosynthetic process"/>
    <property type="evidence" value="ECO:0007669"/>
    <property type="project" value="TreeGrafter"/>
</dbReference>
<dbReference type="PANTHER" id="PTHR44068:SF1">
    <property type="entry name" value="HYPOTHETICAL LOC100005854"/>
    <property type="match status" value="1"/>
</dbReference>
<sequence length="195" mass="21484">MPTYEGPLGWVAAKVMVRMNAAAETEAVLELAPDPAADVLVIGFGPGLGVALLAERLPRGHVSGVDPSTVMLREATRRNRPAIRHGRVELRSGSTAALPYPDQAFDAALTVNTIQLWQPFDRSVAEVARVLRPGARLVSVTHDWAIRRRTGMDVEKWAAHTTETFARHGFVDVRHWRARAERGRSVALVARRNQD</sequence>
<dbReference type="GO" id="GO:0003838">
    <property type="term" value="F:sterol 24-C-methyltransferase activity"/>
    <property type="evidence" value="ECO:0007669"/>
    <property type="project" value="TreeGrafter"/>
</dbReference>
<dbReference type="Proteomes" id="UP000637578">
    <property type="component" value="Unassembled WGS sequence"/>
</dbReference>
<reference evidence="3" key="1">
    <citation type="journal article" date="2014" name="Int. J. Syst. Evol. Microbiol.">
        <title>Complete genome sequence of Corynebacterium casei LMG S-19264T (=DSM 44701T), isolated from a smear-ripened cheese.</title>
        <authorList>
            <consortium name="US DOE Joint Genome Institute (JGI-PGF)"/>
            <person name="Walter F."/>
            <person name="Albersmeier A."/>
            <person name="Kalinowski J."/>
            <person name="Ruckert C."/>
        </authorList>
    </citation>
    <scope>NUCLEOTIDE SEQUENCE</scope>
    <source>
        <strain evidence="3">CGMCC 4.5737</strain>
    </source>
</reference>
<evidence type="ECO:0000313" key="4">
    <source>
        <dbReference type="Proteomes" id="UP000637578"/>
    </source>
</evidence>
<dbReference type="CDD" id="cd02440">
    <property type="entry name" value="AdoMet_MTases"/>
    <property type="match status" value="1"/>
</dbReference>
<dbReference type="EMBL" id="BMMK01000013">
    <property type="protein sequence ID" value="GGM57492.1"/>
    <property type="molecule type" value="Genomic_DNA"/>
</dbReference>
<dbReference type="InterPro" id="IPR029063">
    <property type="entry name" value="SAM-dependent_MTases_sf"/>
</dbReference>
<dbReference type="SUPFAM" id="SSF53335">
    <property type="entry name" value="S-adenosyl-L-methionine-dependent methyltransferases"/>
    <property type="match status" value="1"/>
</dbReference>
<accession>A0A8J3CDB5</accession>
<name>A0A8J3CDB5_9PSEU</name>
<proteinExistence type="predicted"/>
<evidence type="ECO:0000313" key="3">
    <source>
        <dbReference type="EMBL" id="GGM57492.1"/>
    </source>
</evidence>
<organism evidence="3 4">
    <name type="scientific">Longimycelium tulufanense</name>
    <dbReference type="NCBI Taxonomy" id="907463"/>
    <lineage>
        <taxon>Bacteria</taxon>
        <taxon>Bacillati</taxon>
        <taxon>Actinomycetota</taxon>
        <taxon>Actinomycetes</taxon>
        <taxon>Pseudonocardiales</taxon>
        <taxon>Pseudonocardiaceae</taxon>
        <taxon>Longimycelium</taxon>
    </lineage>
</organism>
<comment type="caution">
    <text evidence="3">The sequence shown here is derived from an EMBL/GenBank/DDBJ whole genome shotgun (WGS) entry which is preliminary data.</text>
</comment>